<keyword evidence="9 11" id="KW-0482">Metalloprotease</keyword>
<evidence type="ECO:0000256" key="10">
    <source>
        <dbReference type="ARBA" id="ARBA00023136"/>
    </source>
</evidence>
<dbReference type="Proteomes" id="UP000320948">
    <property type="component" value="Unassembled WGS sequence"/>
</dbReference>
<dbReference type="EC" id="3.4.24.-" evidence="11"/>
<keyword evidence="10 11" id="KW-0472">Membrane</keyword>
<comment type="cofactor">
    <cofactor evidence="1 11">
        <name>Zn(2+)</name>
        <dbReference type="ChEBI" id="CHEBI:29105"/>
    </cofactor>
</comment>
<feature type="transmembrane region" description="Helical" evidence="11">
    <location>
        <begin position="124"/>
        <end position="147"/>
    </location>
</feature>
<dbReference type="GO" id="GO:0004222">
    <property type="term" value="F:metalloendopeptidase activity"/>
    <property type="evidence" value="ECO:0007669"/>
    <property type="project" value="InterPro"/>
</dbReference>
<reference evidence="13 14" key="1">
    <citation type="journal article" date="2017" name="Nat. Commun.">
        <title>In situ click chemistry generation of cyclooxygenase-2 inhibitors.</title>
        <authorList>
            <person name="Bhardwaj A."/>
            <person name="Kaur J."/>
            <person name="Wuest M."/>
            <person name="Wuest F."/>
        </authorList>
    </citation>
    <scope>NUCLEOTIDE SEQUENCE [LARGE SCALE GENOMIC DNA]</scope>
    <source>
        <strain evidence="13">S2_018_000_R2_106</strain>
    </source>
</reference>
<evidence type="ECO:0000259" key="12">
    <source>
        <dbReference type="Pfam" id="PF02163"/>
    </source>
</evidence>
<evidence type="ECO:0000256" key="2">
    <source>
        <dbReference type="ARBA" id="ARBA00004141"/>
    </source>
</evidence>
<dbReference type="InterPro" id="IPR036034">
    <property type="entry name" value="PDZ_sf"/>
</dbReference>
<keyword evidence="4 13" id="KW-0645">Protease</keyword>
<keyword evidence="6 11" id="KW-0378">Hydrolase</keyword>
<dbReference type="EMBL" id="VAFM01000001">
    <property type="protein sequence ID" value="TKW61520.1"/>
    <property type="molecule type" value="Genomic_DNA"/>
</dbReference>
<comment type="subcellular location">
    <subcellularLocation>
        <location evidence="2">Membrane</location>
        <topology evidence="2">Multi-pass membrane protein</topology>
    </subcellularLocation>
</comment>
<feature type="transmembrane region" description="Helical" evidence="11">
    <location>
        <begin position="20"/>
        <end position="46"/>
    </location>
</feature>
<feature type="domain" description="Peptidase M50" evidence="12">
    <location>
        <begin position="36"/>
        <end position="367"/>
    </location>
</feature>
<evidence type="ECO:0000256" key="8">
    <source>
        <dbReference type="ARBA" id="ARBA00022989"/>
    </source>
</evidence>
<evidence type="ECO:0000256" key="3">
    <source>
        <dbReference type="ARBA" id="ARBA00007931"/>
    </source>
</evidence>
<dbReference type="InterPro" id="IPR004387">
    <property type="entry name" value="Pept_M50_Zn"/>
</dbReference>
<feature type="transmembrane region" description="Helical" evidence="11">
    <location>
        <begin position="355"/>
        <end position="373"/>
    </location>
</feature>
<evidence type="ECO:0000313" key="13">
    <source>
        <dbReference type="EMBL" id="TKW61520.1"/>
    </source>
</evidence>
<accession>A0A6N4R4H1</accession>
<protein>
    <recommendedName>
        <fullName evidence="11">Zinc metalloprotease</fullName>
        <ecNumber evidence="11">3.4.24.-</ecNumber>
    </recommendedName>
</protein>
<dbReference type="PANTHER" id="PTHR42837">
    <property type="entry name" value="REGULATOR OF SIGMA-E PROTEASE RSEP"/>
    <property type="match status" value="1"/>
</dbReference>
<dbReference type="GO" id="GO:0006508">
    <property type="term" value="P:proteolysis"/>
    <property type="evidence" value="ECO:0007669"/>
    <property type="project" value="UniProtKB-KW"/>
</dbReference>
<evidence type="ECO:0000256" key="5">
    <source>
        <dbReference type="ARBA" id="ARBA00022692"/>
    </source>
</evidence>
<keyword evidence="7 11" id="KW-0862">Zinc</keyword>
<dbReference type="GO" id="GO:0046872">
    <property type="term" value="F:metal ion binding"/>
    <property type="evidence" value="ECO:0007669"/>
    <property type="project" value="UniProtKB-KW"/>
</dbReference>
<evidence type="ECO:0000256" key="11">
    <source>
        <dbReference type="RuleBase" id="RU362031"/>
    </source>
</evidence>
<evidence type="ECO:0000256" key="6">
    <source>
        <dbReference type="ARBA" id="ARBA00022801"/>
    </source>
</evidence>
<evidence type="ECO:0000256" key="1">
    <source>
        <dbReference type="ARBA" id="ARBA00001947"/>
    </source>
</evidence>
<dbReference type="CDD" id="cd23081">
    <property type="entry name" value="cpPDZ_EcRseP-like"/>
    <property type="match status" value="1"/>
</dbReference>
<comment type="caution">
    <text evidence="13">The sequence shown here is derived from an EMBL/GenBank/DDBJ whole genome shotgun (WGS) entry which is preliminary data.</text>
</comment>
<evidence type="ECO:0000256" key="9">
    <source>
        <dbReference type="ARBA" id="ARBA00023049"/>
    </source>
</evidence>
<proteinExistence type="inferred from homology"/>
<gene>
    <name evidence="13" type="primary">rseP</name>
    <name evidence="13" type="ORF">DI628_02545</name>
</gene>
<evidence type="ECO:0000313" key="14">
    <source>
        <dbReference type="Proteomes" id="UP000320948"/>
    </source>
</evidence>
<comment type="similarity">
    <text evidence="3 11">Belongs to the peptidase M50B family.</text>
</comment>
<keyword evidence="11" id="KW-0479">Metal-binding</keyword>
<dbReference type="CDD" id="cd06163">
    <property type="entry name" value="S2P-M50_PDZ_RseP-like"/>
    <property type="match status" value="1"/>
</dbReference>
<dbReference type="SUPFAM" id="SSF50156">
    <property type="entry name" value="PDZ domain-like"/>
    <property type="match status" value="1"/>
</dbReference>
<feature type="transmembrane region" description="Helical" evidence="11">
    <location>
        <begin position="305"/>
        <end position="325"/>
    </location>
</feature>
<evidence type="ECO:0000256" key="7">
    <source>
        <dbReference type="ARBA" id="ARBA00022833"/>
    </source>
</evidence>
<keyword evidence="5 11" id="KW-0812">Transmembrane</keyword>
<evidence type="ECO:0000256" key="4">
    <source>
        <dbReference type="ARBA" id="ARBA00022670"/>
    </source>
</evidence>
<dbReference type="PANTHER" id="PTHR42837:SF2">
    <property type="entry name" value="MEMBRANE METALLOPROTEASE ARASP2, CHLOROPLASTIC-RELATED"/>
    <property type="match status" value="1"/>
</dbReference>
<dbReference type="InterPro" id="IPR008915">
    <property type="entry name" value="Peptidase_M50"/>
</dbReference>
<dbReference type="GO" id="GO:0016020">
    <property type="term" value="C:membrane"/>
    <property type="evidence" value="ECO:0007669"/>
    <property type="project" value="UniProtKB-SubCell"/>
</dbReference>
<dbReference type="NCBIfam" id="TIGR00054">
    <property type="entry name" value="RIP metalloprotease RseP"/>
    <property type="match status" value="1"/>
</dbReference>
<name>A0A6N4R4H1_BLAVI</name>
<sequence>MPTMQNVTTSPDFLSHLAMLAQTIPGGTTAFTTILFILVLGILIFVHELGHYLAARSVGIRVEVFSIGFGKEIFGWNDKHGTRWKIGWMPMGGYVQMYGQEDGKAYSHASEPDSFSAKTIAQRAWVIVAGPLFNLLFGFLLLIAVMLGGEHKLLPQVGQTVPDMPAAAVFQPGDTVLTMDGKPIADWDEFTKTTQDAMDKPIAITFDRAGQQMSATVTPKVTRFTDLLGDEHTVGRLGIAPSYNTFVVQHGPLDAIVRAAERTWEITSLTVMSLYKLIIGAVSPENLTGPLGIANLTGQTASSGLFALSMFMVVITINLCIVNLFPLPVLDGGHLVFLAYEKLRGKPLGAVAQEWAFRLGLVCILALAGFATLNDVKNLGWVGKKATAAETSENPPAAATPVSAE</sequence>
<dbReference type="AlphaFoldDB" id="A0A6N4R4H1"/>
<dbReference type="Pfam" id="PF02163">
    <property type="entry name" value="Peptidase_M50"/>
    <property type="match status" value="1"/>
</dbReference>
<dbReference type="Gene3D" id="2.30.42.10">
    <property type="match status" value="1"/>
</dbReference>
<organism evidence="13 14">
    <name type="scientific">Blastochloris viridis</name>
    <name type="common">Rhodopseudomonas viridis</name>
    <dbReference type="NCBI Taxonomy" id="1079"/>
    <lineage>
        <taxon>Bacteria</taxon>
        <taxon>Pseudomonadati</taxon>
        <taxon>Pseudomonadota</taxon>
        <taxon>Alphaproteobacteria</taxon>
        <taxon>Hyphomicrobiales</taxon>
        <taxon>Blastochloridaceae</taxon>
        <taxon>Blastochloris</taxon>
    </lineage>
</organism>
<keyword evidence="8 11" id="KW-1133">Transmembrane helix</keyword>